<evidence type="ECO:0000313" key="9">
    <source>
        <dbReference type="EMBL" id="KKW41746.1"/>
    </source>
</evidence>
<dbReference type="SMART" id="SM00904">
    <property type="entry name" value="Flavokinase"/>
    <property type="match status" value="1"/>
</dbReference>
<dbReference type="InterPro" id="IPR023468">
    <property type="entry name" value="Riboflavin_kinase"/>
</dbReference>
<dbReference type="STRING" id="1619044.UY92_C0014G0071"/>
<keyword evidence="5" id="KW-0547">Nucleotide-binding</keyword>
<dbReference type="GO" id="GO:0009398">
    <property type="term" value="P:FMN biosynthetic process"/>
    <property type="evidence" value="ECO:0007669"/>
    <property type="project" value="TreeGrafter"/>
</dbReference>
<accession>A0A0G1YEV1</accession>
<gene>
    <name evidence="9" type="ORF">UY92_C0014G0071</name>
</gene>
<keyword evidence="3" id="KW-0288">FMN</keyword>
<evidence type="ECO:0000256" key="6">
    <source>
        <dbReference type="ARBA" id="ARBA00022840"/>
    </source>
</evidence>
<dbReference type="InterPro" id="IPR023465">
    <property type="entry name" value="Riboflavin_kinase_dom_sf"/>
</dbReference>
<name>A0A0G1YEV1_9BACT</name>
<keyword evidence="6" id="KW-0067">ATP-binding</keyword>
<comment type="caution">
    <text evidence="9">The sequence shown here is derived from an EMBL/GenBank/DDBJ whole genome shotgun (WGS) entry which is preliminary data.</text>
</comment>
<evidence type="ECO:0000313" key="10">
    <source>
        <dbReference type="Proteomes" id="UP000033870"/>
    </source>
</evidence>
<dbReference type="PANTHER" id="PTHR22749">
    <property type="entry name" value="RIBOFLAVIN KINASE/FMN ADENYLYLTRANSFERASE"/>
    <property type="match status" value="1"/>
</dbReference>
<sequence>MITSIVIRGDGAAKLTGFPTANLNVRRSEVPLPPGVYAAWATLNRATYQAALVIHSEPWKVEVFFMNYSGADFYGSRVAVEPIQKISEIESYDSPGELHDKIESDLVLIRDLFAERGK</sequence>
<dbReference type="GO" id="GO:0008531">
    <property type="term" value="F:riboflavin kinase activity"/>
    <property type="evidence" value="ECO:0007669"/>
    <property type="project" value="UniProtKB-EC"/>
</dbReference>
<proteinExistence type="predicted"/>
<feature type="domain" description="Riboflavin kinase" evidence="8">
    <location>
        <begin position="1"/>
        <end position="114"/>
    </location>
</feature>
<comment type="catalytic activity">
    <reaction evidence="7">
        <text>riboflavin + ATP = FMN + ADP + H(+)</text>
        <dbReference type="Rhea" id="RHEA:14357"/>
        <dbReference type="ChEBI" id="CHEBI:15378"/>
        <dbReference type="ChEBI" id="CHEBI:30616"/>
        <dbReference type="ChEBI" id="CHEBI:57986"/>
        <dbReference type="ChEBI" id="CHEBI:58210"/>
        <dbReference type="ChEBI" id="CHEBI:456216"/>
        <dbReference type="EC" id="2.7.1.26"/>
    </reaction>
</comment>
<dbReference type="EC" id="2.7.1.26" evidence="1"/>
<reference evidence="9 10" key="1">
    <citation type="journal article" date="2015" name="Nature">
        <title>rRNA introns, odd ribosomes, and small enigmatic genomes across a large radiation of phyla.</title>
        <authorList>
            <person name="Brown C.T."/>
            <person name="Hug L.A."/>
            <person name="Thomas B.C."/>
            <person name="Sharon I."/>
            <person name="Castelle C.J."/>
            <person name="Singh A."/>
            <person name="Wilkins M.J."/>
            <person name="Williams K.H."/>
            <person name="Banfield J.F."/>
        </authorList>
    </citation>
    <scope>NUCLEOTIDE SEQUENCE [LARGE SCALE GENOMIC DNA]</scope>
</reference>
<evidence type="ECO:0000256" key="5">
    <source>
        <dbReference type="ARBA" id="ARBA00022741"/>
    </source>
</evidence>
<dbReference type="SUPFAM" id="SSF82114">
    <property type="entry name" value="Riboflavin kinase-like"/>
    <property type="match status" value="1"/>
</dbReference>
<evidence type="ECO:0000256" key="1">
    <source>
        <dbReference type="ARBA" id="ARBA00012105"/>
    </source>
</evidence>
<dbReference type="GO" id="GO:0005524">
    <property type="term" value="F:ATP binding"/>
    <property type="evidence" value="ECO:0007669"/>
    <property type="project" value="UniProtKB-KW"/>
</dbReference>
<evidence type="ECO:0000256" key="3">
    <source>
        <dbReference type="ARBA" id="ARBA00022643"/>
    </source>
</evidence>
<protein>
    <recommendedName>
        <fullName evidence="1">riboflavin kinase</fullName>
        <ecNumber evidence="1">2.7.1.26</ecNumber>
    </recommendedName>
</protein>
<dbReference type="GO" id="GO:0009231">
    <property type="term" value="P:riboflavin biosynthetic process"/>
    <property type="evidence" value="ECO:0007669"/>
    <property type="project" value="InterPro"/>
</dbReference>
<evidence type="ECO:0000256" key="4">
    <source>
        <dbReference type="ARBA" id="ARBA00022679"/>
    </source>
</evidence>
<dbReference type="PANTHER" id="PTHR22749:SF6">
    <property type="entry name" value="RIBOFLAVIN KINASE"/>
    <property type="match status" value="1"/>
</dbReference>
<keyword evidence="2" id="KW-0285">Flavoprotein</keyword>
<keyword evidence="4" id="KW-0808">Transferase</keyword>
<dbReference type="InterPro" id="IPR015865">
    <property type="entry name" value="Riboflavin_kinase_bac/euk"/>
</dbReference>
<dbReference type="AlphaFoldDB" id="A0A0G1YEV1"/>
<dbReference type="EMBL" id="LCRX01000014">
    <property type="protein sequence ID" value="KKW41746.1"/>
    <property type="molecule type" value="Genomic_DNA"/>
</dbReference>
<evidence type="ECO:0000259" key="8">
    <source>
        <dbReference type="SMART" id="SM00904"/>
    </source>
</evidence>
<dbReference type="Proteomes" id="UP000033870">
    <property type="component" value="Unassembled WGS sequence"/>
</dbReference>
<evidence type="ECO:0000256" key="2">
    <source>
        <dbReference type="ARBA" id="ARBA00022630"/>
    </source>
</evidence>
<dbReference type="Gene3D" id="2.40.30.30">
    <property type="entry name" value="Riboflavin kinase-like"/>
    <property type="match status" value="1"/>
</dbReference>
<dbReference type="Pfam" id="PF01687">
    <property type="entry name" value="Flavokinase"/>
    <property type="match status" value="1"/>
</dbReference>
<evidence type="ECO:0000256" key="7">
    <source>
        <dbReference type="ARBA" id="ARBA00047880"/>
    </source>
</evidence>
<organism evidence="9 10">
    <name type="scientific">Candidatus Magasanikbacteria bacterium GW2011_GWA2_56_11</name>
    <dbReference type="NCBI Taxonomy" id="1619044"/>
    <lineage>
        <taxon>Bacteria</taxon>
        <taxon>Candidatus Magasanikiibacteriota</taxon>
    </lineage>
</organism>